<dbReference type="InterPro" id="IPR013783">
    <property type="entry name" value="Ig-like_fold"/>
</dbReference>
<feature type="compositionally biased region" description="Low complexity" evidence="2">
    <location>
        <begin position="56"/>
        <end position="66"/>
    </location>
</feature>
<protein>
    <recommendedName>
        <fullName evidence="3">AMP-activated protein kinase glycogen-binding domain-containing protein</fullName>
    </recommendedName>
</protein>
<dbReference type="InterPro" id="IPR032640">
    <property type="entry name" value="AMPK1_CBM"/>
</dbReference>
<sequence length="595" mass="66369">MLTENSLRTLMANLCCHLPSFGCASQKQCSTFFHQQLRYSILRFPQISRPRNVVITATSSSSSTKDPSVKKRRTRAGKPVKSNSELCNELKEFVSLVGLPEGHVPTWKELTEHGRKDLANLVRRRGYKLITELLTDSHEESMITLAENQDANDDCENVLIGTDEKSIFFAKEVSTDLNEKDSAPSDDYNFSWSSADLAEKESAPSDNFNWSSTVLPEKESAPSDDNFNWSSAVLAEKESAPSDDNFKWSSADMAAKETAIGDDSFSWSSAVLAEKESAPSDGKFSWSPDDCAEKVSAPIDDNFSWDNLSKDNDGQPPIIDDDAQSYIESSTSSSMELQDRAAKFVLDGVLDSIEGEVYEGERLTKLVDESPYSENSSNYEAAESNAISTFTASTEVSELVPELAAPLATEYSGDRHDLLSAEELDSSQYDEAGEGNNQVEIDHLKFMLHQKELELTQLKERIEKEKIALSNLQAKAEMEISKSQEIIIAKHEELQAAEESLSGLIEVEIEFLGNHETVEVAGSFNGWHQPIYMDPVPSSTSTAELRKLNLWSTKLWLYPGVYEIKFIVDGHWTIDPQRETTSRGTIQNNILRVER</sequence>
<feature type="region of interest" description="Disordered" evidence="2">
    <location>
        <begin position="56"/>
        <end position="81"/>
    </location>
</feature>
<evidence type="ECO:0000256" key="1">
    <source>
        <dbReference type="SAM" id="Coils"/>
    </source>
</evidence>
<dbReference type="SUPFAM" id="SSF81296">
    <property type="entry name" value="E set domains"/>
    <property type="match status" value="1"/>
</dbReference>
<proteinExistence type="predicted"/>
<dbReference type="CDD" id="cd02859">
    <property type="entry name" value="E_set_AMPKbeta_like_N"/>
    <property type="match status" value="1"/>
</dbReference>
<dbReference type="Proteomes" id="UP001202328">
    <property type="component" value="Unassembled WGS sequence"/>
</dbReference>
<evidence type="ECO:0000313" key="5">
    <source>
        <dbReference type="Proteomes" id="UP001202328"/>
    </source>
</evidence>
<feature type="compositionally biased region" description="Polar residues" evidence="2">
    <location>
        <begin position="204"/>
        <end position="214"/>
    </location>
</feature>
<feature type="domain" description="AMP-activated protein kinase glycogen-binding" evidence="3">
    <location>
        <begin position="506"/>
        <end position="594"/>
    </location>
</feature>
<name>A0AAD4SCW6_9MAGN</name>
<evidence type="ECO:0000313" key="4">
    <source>
        <dbReference type="EMBL" id="KAI3896805.1"/>
    </source>
</evidence>
<keyword evidence="1" id="KW-0175">Coiled coil</keyword>
<evidence type="ECO:0000259" key="3">
    <source>
        <dbReference type="Pfam" id="PF16561"/>
    </source>
</evidence>
<reference evidence="4" key="1">
    <citation type="submission" date="2022-04" db="EMBL/GenBank/DDBJ databases">
        <title>A functionally conserved STORR gene fusion in Papaver species that diverged 16.8 million years ago.</title>
        <authorList>
            <person name="Catania T."/>
        </authorList>
    </citation>
    <scope>NUCLEOTIDE SEQUENCE</scope>
    <source>
        <strain evidence="4">S-188037</strain>
    </source>
</reference>
<dbReference type="PANTHER" id="PTHR47434">
    <property type="entry name" value="PROTEIN PTST HOMOLOG 3, CHLOROPLASTIC"/>
    <property type="match status" value="1"/>
</dbReference>
<dbReference type="AlphaFoldDB" id="A0AAD4SCW6"/>
<organism evidence="4 5">
    <name type="scientific">Papaver atlanticum</name>
    <dbReference type="NCBI Taxonomy" id="357466"/>
    <lineage>
        <taxon>Eukaryota</taxon>
        <taxon>Viridiplantae</taxon>
        <taxon>Streptophyta</taxon>
        <taxon>Embryophyta</taxon>
        <taxon>Tracheophyta</taxon>
        <taxon>Spermatophyta</taxon>
        <taxon>Magnoliopsida</taxon>
        <taxon>Ranunculales</taxon>
        <taxon>Papaveraceae</taxon>
        <taxon>Papaveroideae</taxon>
        <taxon>Papaver</taxon>
    </lineage>
</organism>
<feature type="region of interest" description="Disordered" evidence="2">
    <location>
        <begin position="202"/>
        <end position="227"/>
    </location>
</feature>
<dbReference type="EMBL" id="JAJJMB010011871">
    <property type="protein sequence ID" value="KAI3896805.1"/>
    <property type="molecule type" value="Genomic_DNA"/>
</dbReference>
<feature type="coiled-coil region" evidence="1">
    <location>
        <begin position="441"/>
        <end position="479"/>
    </location>
</feature>
<keyword evidence="5" id="KW-1185">Reference proteome</keyword>
<dbReference type="Gene3D" id="2.60.40.10">
    <property type="entry name" value="Immunoglobulins"/>
    <property type="match status" value="1"/>
</dbReference>
<dbReference type="Pfam" id="PF16561">
    <property type="entry name" value="AMPK1_CBM"/>
    <property type="match status" value="1"/>
</dbReference>
<accession>A0AAD4SCW6</accession>
<evidence type="ECO:0000256" key="2">
    <source>
        <dbReference type="SAM" id="MobiDB-lite"/>
    </source>
</evidence>
<gene>
    <name evidence="4" type="ORF">MKW98_009658</name>
</gene>
<dbReference type="PANTHER" id="PTHR47434:SF2">
    <property type="entry name" value="PROTEIN PTST HOMOLOG 3, CHLOROPLASTIC"/>
    <property type="match status" value="1"/>
</dbReference>
<dbReference type="InterPro" id="IPR014756">
    <property type="entry name" value="Ig_E-set"/>
</dbReference>
<comment type="caution">
    <text evidence="4">The sequence shown here is derived from an EMBL/GenBank/DDBJ whole genome shotgun (WGS) entry which is preliminary data.</text>
</comment>
<dbReference type="GO" id="GO:0009507">
    <property type="term" value="C:chloroplast"/>
    <property type="evidence" value="ECO:0007669"/>
    <property type="project" value="UniProtKB-ARBA"/>
</dbReference>